<feature type="transmembrane region" description="Helical" evidence="2">
    <location>
        <begin position="78"/>
        <end position="95"/>
    </location>
</feature>
<feature type="compositionally biased region" description="Low complexity" evidence="1">
    <location>
        <begin position="139"/>
        <end position="148"/>
    </location>
</feature>
<reference evidence="3 4" key="1">
    <citation type="journal article" date="2004" name="Nucleic Acids Res.">
        <title>Genome sequence of Symbiobacterium thermophilum, an uncultivable bacterium that depends on microbial commensalism.</title>
        <authorList>
            <person name="Ueda K."/>
            <person name="Yamashita A."/>
            <person name="Ishikawa J."/>
            <person name="Shimada M."/>
            <person name="Watsuji T."/>
            <person name="Morimura K."/>
            <person name="Ikeda H."/>
            <person name="Hattori M."/>
            <person name="Beppu T."/>
        </authorList>
    </citation>
    <scope>NUCLEOTIDE SEQUENCE [LARGE SCALE GENOMIC DNA]</scope>
    <source>
        <strain evidence="4">T / IAM 14863</strain>
    </source>
</reference>
<keyword evidence="2" id="KW-1133">Transmembrane helix</keyword>
<dbReference type="KEGG" id="sth:STH1896"/>
<evidence type="ECO:0000313" key="3">
    <source>
        <dbReference type="EMBL" id="BAD40881.1"/>
    </source>
</evidence>
<feature type="transmembrane region" description="Helical" evidence="2">
    <location>
        <begin position="44"/>
        <end position="66"/>
    </location>
</feature>
<gene>
    <name evidence="3" type="ordered locus">STH1896</name>
</gene>
<feature type="region of interest" description="Disordered" evidence="1">
    <location>
        <begin position="125"/>
        <end position="148"/>
    </location>
</feature>
<protein>
    <submittedName>
        <fullName evidence="3">Conserved domain protein</fullName>
    </submittedName>
</protein>
<feature type="transmembrane region" description="Helical" evidence="2">
    <location>
        <begin position="20"/>
        <end position="38"/>
    </location>
</feature>
<keyword evidence="2" id="KW-0472">Membrane</keyword>
<keyword evidence="2" id="KW-0812">Transmembrane</keyword>
<sequence>MQRGTAFGLPEGGMAVRRLLYTIAALLLAVGSLGLAVLPRIAPGWLGFGVLGACFSGIGAAGWVLGGVAAGNWPRLRAGWFLLPAGLLGVVLSAMDHAGLPLFWAAGEAVTGLLLLVPLFPRHDGGESSGRPPGPVQAPPVAGRQEGR</sequence>
<accession>Q67N62</accession>
<dbReference type="Proteomes" id="UP000000417">
    <property type="component" value="Chromosome"/>
</dbReference>
<dbReference type="EMBL" id="AP006840">
    <property type="protein sequence ID" value="BAD40881.1"/>
    <property type="molecule type" value="Genomic_DNA"/>
</dbReference>
<keyword evidence="4" id="KW-1185">Reference proteome</keyword>
<feature type="transmembrane region" description="Helical" evidence="2">
    <location>
        <begin position="101"/>
        <end position="121"/>
    </location>
</feature>
<dbReference type="STRING" id="292459.STH1896"/>
<evidence type="ECO:0000256" key="1">
    <source>
        <dbReference type="SAM" id="MobiDB-lite"/>
    </source>
</evidence>
<evidence type="ECO:0000256" key="2">
    <source>
        <dbReference type="SAM" id="Phobius"/>
    </source>
</evidence>
<organism evidence="3 4">
    <name type="scientific">Symbiobacterium thermophilum (strain DSM 24528 / JCM 14929 / IAM 14863 / T)</name>
    <dbReference type="NCBI Taxonomy" id="292459"/>
    <lineage>
        <taxon>Bacteria</taxon>
        <taxon>Bacillati</taxon>
        <taxon>Bacillota</taxon>
        <taxon>Clostridia</taxon>
        <taxon>Eubacteriales</taxon>
        <taxon>Symbiobacteriaceae</taxon>
        <taxon>Symbiobacterium</taxon>
    </lineage>
</organism>
<proteinExistence type="predicted"/>
<evidence type="ECO:0000313" key="4">
    <source>
        <dbReference type="Proteomes" id="UP000000417"/>
    </source>
</evidence>
<name>Q67N62_SYMTH</name>
<dbReference type="AlphaFoldDB" id="Q67N62"/>
<dbReference type="HOGENOM" id="CLU_1757901_0_0_9"/>